<reference evidence="1" key="1">
    <citation type="submission" date="2014-05" db="EMBL/GenBank/DDBJ databases">
        <authorList>
            <person name="Chronopoulou M."/>
        </authorList>
    </citation>
    <scope>NUCLEOTIDE SEQUENCE</scope>
    <source>
        <tissue evidence="1">Whole organism</tissue>
    </source>
</reference>
<sequence length="63" mass="6766">ITCSQQESYFLMHFCGSPCSIGIKLGPSICTGLYRDQICTLQVQWSGTGGSHLVSSPNSRVNA</sequence>
<protein>
    <submittedName>
        <fullName evidence="1">Uncharacterized protein</fullName>
    </submittedName>
</protein>
<organism evidence="1">
    <name type="scientific">Lepeophtheirus salmonis</name>
    <name type="common">Salmon louse</name>
    <name type="synonym">Caligus salmonis</name>
    <dbReference type="NCBI Taxonomy" id="72036"/>
    <lineage>
        <taxon>Eukaryota</taxon>
        <taxon>Metazoa</taxon>
        <taxon>Ecdysozoa</taxon>
        <taxon>Arthropoda</taxon>
        <taxon>Crustacea</taxon>
        <taxon>Multicrustacea</taxon>
        <taxon>Hexanauplia</taxon>
        <taxon>Copepoda</taxon>
        <taxon>Siphonostomatoida</taxon>
        <taxon>Caligidae</taxon>
        <taxon>Lepeophtheirus</taxon>
    </lineage>
</organism>
<dbReference type="EMBL" id="HACA01013649">
    <property type="protein sequence ID" value="CDW31010.1"/>
    <property type="molecule type" value="Transcribed_RNA"/>
</dbReference>
<accession>A0A0K2TYT1</accession>
<name>A0A0K2TYT1_LEPSM</name>
<feature type="non-terminal residue" evidence="1">
    <location>
        <position position="1"/>
    </location>
</feature>
<proteinExistence type="predicted"/>
<evidence type="ECO:0000313" key="1">
    <source>
        <dbReference type="EMBL" id="CDW31010.1"/>
    </source>
</evidence>
<dbReference type="AlphaFoldDB" id="A0A0K2TYT1"/>